<evidence type="ECO:0000256" key="2">
    <source>
        <dbReference type="ARBA" id="ARBA00022679"/>
    </source>
</evidence>
<dbReference type="AlphaFoldDB" id="A0A381NKN8"/>
<evidence type="ECO:0000256" key="1">
    <source>
        <dbReference type="ARBA" id="ARBA00022603"/>
    </source>
</evidence>
<dbReference type="InterPro" id="IPR036589">
    <property type="entry name" value="HCY_dom_sf"/>
</dbReference>
<dbReference type="GO" id="GO:0009086">
    <property type="term" value="P:methionine biosynthetic process"/>
    <property type="evidence" value="ECO:0007669"/>
    <property type="project" value="InterPro"/>
</dbReference>
<dbReference type="GO" id="GO:0008168">
    <property type="term" value="F:methyltransferase activity"/>
    <property type="evidence" value="ECO:0007669"/>
    <property type="project" value="UniProtKB-KW"/>
</dbReference>
<dbReference type="Pfam" id="PF02574">
    <property type="entry name" value="S-methyl_trans"/>
    <property type="match status" value="1"/>
</dbReference>
<dbReference type="PIRSF" id="PIRSF037505">
    <property type="entry name" value="Betaine_HMT"/>
    <property type="match status" value="1"/>
</dbReference>
<dbReference type="PANTHER" id="PTHR11103">
    <property type="entry name" value="SLR1189 PROTEIN"/>
    <property type="match status" value="1"/>
</dbReference>
<name>A0A381NKN8_9ZZZZ</name>
<feature type="domain" description="Hcy-binding" evidence="3">
    <location>
        <begin position="1"/>
        <end position="284"/>
    </location>
</feature>
<dbReference type="PROSITE" id="PS50970">
    <property type="entry name" value="HCY"/>
    <property type="match status" value="1"/>
</dbReference>
<keyword evidence="2" id="KW-0808">Transferase</keyword>
<evidence type="ECO:0000259" key="3">
    <source>
        <dbReference type="PROSITE" id="PS50970"/>
    </source>
</evidence>
<keyword evidence="1" id="KW-0489">Methyltransferase</keyword>
<sequence length="289" mass="31992">MNQIKLLDGAMGTQLLDSGLELPLPIWSGDINLTHPDYIEKIHKSYLDAGADILTTNTFRTTPRAYSKNGFSKDNAISRSHKSLDKAVELARKVASGNTIIAGSIAPLEDCYEPNLFPGYEKANEEFRELSRWLQDAGVNMILFETMGCWPEIKSAILSTNDLKIPRWISLVLKDGNELLDGTDLTKVLYNLLDFEIEMILLNCNPCNTTNEAIELIIENWTKSWGVYPNVGLSMPSKEGIIGRKLSVDGFIKQVNSYIDAGASVVGACCGSNPSYIKAIRDLINLKTK</sequence>
<accession>A0A381NKN8</accession>
<reference evidence="4" key="1">
    <citation type="submission" date="2018-05" db="EMBL/GenBank/DDBJ databases">
        <authorList>
            <person name="Lanie J.A."/>
            <person name="Ng W.-L."/>
            <person name="Kazmierczak K.M."/>
            <person name="Andrzejewski T.M."/>
            <person name="Davidsen T.M."/>
            <person name="Wayne K.J."/>
            <person name="Tettelin H."/>
            <person name="Glass J.I."/>
            <person name="Rusch D."/>
            <person name="Podicherti R."/>
            <person name="Tsui H.-C.T."/>
            <person name="Winkler M.E."/>
        </authorList>
    </citation>
    <scope>NUCLEOTIDE SEQUENCE</scope>
</reference>
<evidence type="ECO:0000313" key="4">
    <source>
        <dbReference type="EMBL" id="SUZ55125.1"/>
    </source>
</evidence>
<protein>
    <recommendedName>
        <fullName evidence="3">Hcy-binding domain-containing protein</fullName>
    </recommendedName>
</protein>
<proteinExistence type="predicted"/>
<organism evidence="4">
    <name type="scientific">marine metagenome</name>
    <dbReference type="NCBI Taxonomy" id="408172"/>
    <lineage>
        <taxon>unclassified sequences</taxon>
        <taxon>metagenomes</taxon>
        <taxon>ecological metagenomes</taxon>
    </lineage>
</organism>
<dbReference type="SUPFAM" id="SSF82282">
    <property type="entry name" value="Homocysteine S-methyltransferase"/>
    <property type="match status" value="1"/>
</dbReference>
<dbReference type="GO" id="GO:0008270">
    <property type="term" value="F:zinc ion binding"/>
    <property type="evidence" value="ECO:0007669"/>
    <property type="project" value="InterPro"/>
</dbReference>
<dbReference type="Gene3D" id="3.20.20.330">
    <property type="entry name" value="Homocysteine-binding-like domain"/>
    <property type="match status" value="1"/>
</dbReference>
<dbReference type="InterPro" id="IPR017226">
    <property type="entry name" value="BHMT-like"/>
</dbReference>
<dbReference type="InterPro" id="IPR003726">
    <property type="entry name" value="HCY_dom"/>
</dbReference>
<gene>
    <name evidence="4" type="ORF">METZ01_LOCUS7979</name>
</gene>
<dbReference type="GO" id="GO:0032259">
    <property type="term" value="P:methylation"/>
    <property type="evidence" value="ECO:0007669"/>
    <property type="project" value="UniProtKB-KW"/>
</dbReference>
<dbReference type="EMBL" id="UINC01000429">
    <property type="protein sequence ID" value="SUZ55125.1"/>
    <property type="molecule type" value="Genomic_DNA"/>
</dbReference>
<dbReference type="PANTHER" id="PTHR11103:SF18">
    <property type="entry name" value="SLR1189 PROTEIN"/>
    <property type="match status" value="1"/>
</dbReference>